<reference evidence="2 3" key="1">
    <citation type="submission" date="2018-12" db="EMBL/GenBank/DDBJ databases">
        <authorList>
            <consortium name="Pathogen Informatics"/>
        </authorList>
    </citation>
    <scope>NUCLEOTIDE SEQUENCE [LARGE SCALE GENOMIC DNA]</scope>
    <source>
        <strain evidence="2 3">NCTC11923</strain>
    </source>
</reference>
<evidence type="ECO:0000256" key="1">
    <source>
        <dbReference type="SAM" id="MobiDB-lite"/>
    </source>
</evidence>
<dbReference type="KEGG" id="asla:NCTC11923_01992"/>
<sequence>MDRHVRLMAATTRRHHIAALGAGKEAVAHPDAPASTASSPAGRLPSGSALASTR</sequence>
<dbReference type="EMBL" id="LR134363">
    <property type="protein sequence ID" value="VEG75332.1"/>
    <property type="molecule type" value="Genomic_DNA"/>
</dbReference>
<organism evidence="2 3">
    <name type="scientific">Actinomyces slackii</name>
    <dbReference type="NCBI Taxonomy" id="52774"/>
    <lineage>
        <taxon>Bacteria</taxon>
        <taxon>Bacillati</taxon>
        <taxon>Actinomycetota</taxon>
        <taxon>Actinomycetes</taxon>
        <taxon>Actinomycetales</taxon>
        <taxon>Actinomycetaceae</taxon>
        <taxon>Actinomyces</taxon>
    </lineage>
</organism>
<feature type="region of interest" description="Disordered" evidence="1">
    <location>
        <begin position="24"/>
        <end position="54"/>
    </location>
</feature>
<dbReference type="AlphaFoldDB" id="A0A3S4SGA4"/>
<proteinExistence type="predicted"/>
<dbReference type="STRING" id="1278298.GCA_000428685_00426"/>
<protein>
    <submittedName>
        <fullName evidence="2">Uncharacterized protein</fullName>
    </submittedName>
</protein>
<feature type="compositionally biased region" description="Low complexity" evidence="1">
    <location>
        <begin position="29"/>
        <end position="41"/>
    </location>
</feature>
<accession>A0A3S4SGA4</accession>
<evidence type="ECO:0000313" key="2">
    <source>
        <dbReference type="EMBL" id="VEG75332.1"/>
    </source>
</evidence>
<keyword evidence="3" id="KW-1185">Reference proteome</keyword>
<evidence type="ECO:0000313" key="3">
    <source>
        <dbReference type="Proteomes" id="UP000276899"/>
    </source>
</evidence>
<dbReference type="Proteomes" id="UP000276899">
    <property type="component" value="Chromosome"/>
</dbReference>
<name>A0A3S4SGA4_9ACTO</name>
<gene>
    <name evidence="2" type="ORF">NCTC11923_01992</name>
</gene>